<gene>
    <name evidence="1" type="ORF">CIRG_09372</name>
</gene>
<name>A0A0J6YS83_COCIT</name>
<evidence type="ECO:0000313" key="1">
    <source>
        <dbReference type="EMBL" id="KMP10139.1"/>
    </source>
</evidence>
<accession>A0A0J6YS83</accession>
<reference evidence="2" key="1">
    <citation type="journal article" date="2010" name="Genome Res.">
        <title>Population genomic sequencing of Coccidioides fungi reveals recent hybridization and transposon control.</title>
        <authorList>
            <person name="Neafsey D.E."/>
            <person name="Barker B.M."/>
            <person name="Sharpton T.J."/>
            <person name="Stajich J.E."/>
            <person name="Park D.J."/>
            <person name="Whiston E."/>
            <person name="Hung C.-Y."/>
            <person name="McMahan C."/>
            <person name="White J."/>
            <person name="Sykes S."/>
            <person name="Heiman D."/>
            <person name="Young S."/>
            <person name="Zeng Q."/>
            <person name="Abouelleil A."/>
            <person name="Aftuck L."/>
            <person name="Bessette D."/>
            <person name="Brown A."/>
            <person name="FitzGerald M."/>
            <person name="Lui A."/>
            <person name="Macdonald J.P."/>
            <person name="Priest M."/>
            <person name="Orbach M.J."/>
            <person name="Galgiani J.N."/>
            <person name="Kirkland T.N."/>
            <person name="Cole G.T."/>
            <person name="Birren B.W."/>
            <person name="Henn M.R."/>
            <person name="Taylor J.W."/>
            <person name="Rounsley S.D."/>
        </authorList>
    </citation>
    <scope>NUCLEOTIDE SEQUENCE [LARGE SCALE GENOMIC DNA]</scope>
    <source>
        <strain evidence="2">RMSCC 2394</strain>
    </source>
</reference>
<organism evidence="1 2">
    <name type="scientific">Coccidioides immitis RMSCC 2394</name>
    <dbReference type="NCBI Taxonomy" id="404692"/>
    <lineage>
        <taxon>Eukaryota</taxon>
        <taxon>Fungi</taxon>
        <taxon>Dikarya</taxon>
        <taxon>Ascomycota</taxon>
        <taxon>Pezizomycotina</taxon>
        <taxon>Eurotiomycetes</taxon>
        <taxon>Eurotiomycetidae</taxon>
        <taxon>Onygenales</taxon>
        <taxon>Onygenaceae</taxon>
        <taxon>Coccidioides</taxon>
    </lineage>
</organism>
<dbReference type="EMBL" id="DS028100">
    <property type="protein sequence ID" value="KMP10139.1"/>
    <property type="molecule type" value="Genomic_DNA"/>
</dbReference>
<protein>
    <submittedName>
        <fullName evidence="1">Uncharacterized protein</fullName>
    </submittedName>
</protein>
<dbReference type="Proteomes" id="UP000054565">
    <property type="component" value="Unassembled WGS sequence"/>
</dbReference>
<sequence length="100" mass="11086">MESPKLLSASGISKSVPGSNPVVWVDGVPVLDRAGRPNGRAVLVTHCAPARKHRGHESPAWASRGQRSLCFRHRSHAYRFGKCAKPWILTHNLDYINFIC</sequence>
<dbReference type="AlphaFoldDB" id="A0A0J6YS83"/>
<proteinExistence type="predicted"/>
<evidence type="ECO:0000313" key="2">
    <source>
        <dbReference type="Proteomes" id="UP000054565"/>
    </source>
</evidence>